<evidence type="ECO:0000313" key="3">
    <source>
        <dbReference type="EMBL" id="SVC85062.1"/>
    </source>
</evidence>
<organism evidence="3">
    <name type="scientific">marine metagenome</name>
    <dbReference type="NCBI Taxonomy" id="408172"/>
    <lineage>
        <taxon>unclassified sequences</taxon>
        <taxon>metagenomes</taxon>
        <taxon>ecological metagenomes</taxon>
    </lineage>
</organism>
<dbReference type="InterPro" id="IPR052172">
    <property type="entry name" value="UxaA_altronate/galactarate_dh"/>
</dbReference>
<dbReference type="EMBL" id="UINC01114627">
    <property type="protein sequence ID" value="SVC85062.1"/>
    <property type="molecule type" value="Genomic_DNA"/>
</dbReference>
<dbReference type="AlphaFoldDB" id="A0A382QK15"/>
<accession>A0A382QK15</accession>
<dbReference type="SMART" id="SM00858">
    <property type="entry name" value="SAF"/>
    <property type="match status" value="1"/>
</dbReference>
<dbReference type="GO" id="GO:0016829">
    <property type="term" value="F:lyase activity"/>
    <property type="evidence" value="ECO:0007669"/>
    <property type="project" value="UniProtKB-KW"/>
</dbReference>
<name>A0A382QK15_9ZZZZ</name>
<reference evidence="3" key="1">
    <citation type="submission" date="2018-05" db="EMBL/GenBank/DDBJ databases">
        <authorList>
            <person name="Lanie J.A."/>
            <person name="Ng W.-L."/>
            <person name="Kazmierczak K.M."/>
            <person name="Andrzejewski T.M."/>
            <person name="Davidsen T.M."/>
            <person name="Wayne K.J."/>
            <person name="Tettelin H."/>
            <person name="Glass J.I."/>
            <person name="Rusch D."/>
            <person name="Podicherti R."/>
            <person name="Tsui H.-C.T."/>
            <person name="Winkler M.E."/>
        </authorList>
    </citation>
    <scope>NUCLEOTIDE SEQUENCE</scope>
</reference>
<protein>
    <recommendedName>
        <fullName evidence="2">SAF domain-containing protein</fullName>
    </recommendedName>
</protein>
<feature type="non-terminal residue" evidence="3">
    <location>
        <position position="1"/>
    </location>
</feature>
<dbReference type="GO" id="GO:0019698">
    <property type="term" value="P:D-galacturonate catabolic process"/>
    <property type="evidence" value="ECO:0007669"/>
    <property type="project" value="TreeGrafter"/>
</dbReference>
<dbReference type="InterPro" id="IPR013974">
    <property type="entry name" value="SAF"/>
</dbReference>
<dbReference type="PANTHER" id="PTHR30536:SF5">
    <property type="entry name" value="ALTRONATE DEHYDRATASE"/>
    <property type="match status" value="1"/>
</dbReference>
<keyword evidence="1" id="KW-0456">Lyase</keyword>
<dbReference type="Gene3D" id="2.30.130.110">
    <property type="match status" value="1"/>
</dbReference>
<sequence length="85" mass="9132">DRDAVGVVVVEGVAAGDDLSGWVMDSDKTISLAVNNPIPLGHKFALRDIRTGESVIKYGEDIGQAVTDIPKGDHVHVHNLKTSKW</sequence>
<dbReference type="PANTHER" id="PTHR30536">
    <property type="entry name" value="ALTRONATE/GALACTARATE DEHYDRATASE"/>
    <property type="match status" value="1"/>
</dbReference>
<proteinExistence type="predicted"/>
<dbReference type="InterPro" id="IPR044144">
    <property type="entry name" value="SAF_UxaA/GarD"/>
</dbReference>
<evidence type="ECO:0000259" key="2">
    <source>
        <dbReference type="SMART" id="SM00858"/>
    </source>
</evidence>
<gene>
    <name evidence="3" type="ORF">METZ01_LOCUS337916</name>
</gene>
<feature type="domain" description="SAF" evidence="2">
    <location>
        <begin position="4"/>
        <end position="81"/>
    </location>
</feature>
<evidence type="ECO:0000256" key="1">
    <source>
        <dbReference type="ARBA" id="ARBA00023239"/>
    </source>
</evidence>
<dbReference type="CDD" id="cd11613">
    <property type="entry name" value="SAF_AH_GD"/>
    <property type="match status" value="1"/>
</dbReference>